<keyword evidence="3" id="KW-1185">Reference proteome</keyword>
<proteinExistence type="predicted"/>
<dbReference type="PANTHER" id="PTHR44103:SF1">
    <property type="entry name" value="PROPROTEIN CONVERTASE P"/>
    <property type="match status" value="1"/>
</dbReference>
<feature type="chain" id="PRO_5046660830" evidence="1">
    <location>
        <begin position="26"/>
        <end position="415"/>
    </location>
</feature>
<keyword evidence="1" id="KW-0732">Signal</keyword>
<organism evidence="2 3">
    <name type="scientific">Paenarthrobacter aromaticivorans</name>
    <dbReference type="NCBI Taxonomy" id="2849150"/>
    <lineage>
        <taxon>Bacteria</taxon>
        <taxon>Bacillati</taxon>
        <taxon>Actinomycetota</taxon>
        <taxon>Actinomycetes</taxon>
        <taxon>Micrococcales</taxon>
        <taxon>Micrococcaceae</taxon>
        <taxon>Paenarthrobacter</taxon>
    </lineage>
</organism>
<name>A0ABS6I274_9MICC</name>
<protein>
    <submittedName>
        <fullName evidence="2">VCBS repeat-containing protein</fullName>
    </submittedName>
</protein>
<evidence type="ECO:0000313" key="2">
    <source>
        <dbReference type="EMBL" id="MBU8865850.1"/>
    </source>
</evidence>
<dbReference type="EMBL" id="JAHOPC010000002">
    <property type="protein sequence ID" value="MBU8865850.1"/>
    <property type="molecule type" value="Genomic_DNA"/>
</dbReference>
<feature type="signal peptide" evidence="1">
    <location>
        <begin position="1"/>
        <end position="25"/>
    </location>
</feature>
<sequence>MTWGGAIAALLAAGVVGVGTAPATAAEARPLHHIDMDGIVSMVGMPYVGSELRMGAPAEFAGCDKTEAAPNGYTIEWLSNGTPLPAERQVEPLTILPEDRGNRLSFNVYATTPEKQQCGDSARGDENTLLHSKETAPIAASNRAMGWTGRGNFELIGRTDDGELVLYPRTYTYGLGACDVGLCPSYESARWDEPRVVGTGWNVFNIVFSPGDFDGDGNNDILARDARGDLYLYPGDGHGGWSGRSVVGTGWNIFDSIVGPGDFDGDTVNDVLARDAEGELHLYPGDGGGGWKQSQVVGTGWQVFDKIIASGDLSGDGDVDILGRDYPGYMHEYRSDGRGGWEGAGTWGPGWEVMSEVIGAGSYTHNLGEAVHWGHTVTRNDTIAINPDGDLLKYSGFVPTAEPIGTGWNIFRSLI</sequence>
<evidence type="ECO:0000313" key="3">
    <source>
        <dbReference type="Proteomes" id="UP000824166"/>
    </source>
</evidence>
<comment type="caution">
    <text evidence="2">The sequence shown here is derived from an EMBL/GenBank/DDBJ whole genome shotgun (WGS) entry which is preliminary data.</text>
</comment>
<evidence type="ECO:0000256" key="1">
    <source>
        <dbReference type="SAM" id="SignalP"/>
    </source>
</evidence>
<accession>A0ABS6I274</accession>
<gene>
    <name evidence="2" type="ORF">KSW38_06045</name>
</gene>
<dbReference type="Proteomes" id="UP000824166">
    <property type="component" value="Unassembled WGS sequence"/>
</dbReference>
<dbReference type="InterPro" id="IPR013517">
    <property type="entry name" value="FG-GAP"/>
</dbReference>
<dbReference type="Pfam" id="PF13517">
    <property type="entry name" value="FG-GAP_3"/>
    <property type="match status" value="1"/>
</dbReference>
<dbReference type="PANTHER" id="PTHR44103">
    <property type="entry name" value="PROPROTEIN CONVERTASE P"/>
    <property type="match status" value="1"/>
</dbReference>
<reference evidence="2 3" key="1">
    <citation type="submission" date="2021-06" db="EMBL/GenBank/DDBJ databases">
        <authorList>
            <person name="Jeong J.W."/>
        </authorList>
    </citation>
    <scope>NUCLEOTIDE SEQUENCE [LARGE SCALE GENOMIC DNA]</scope>
    <source>
        <strain evidence="2 3">MMS21-TAE1-1</strain>
    </source>
</reference>